<gene>
    <name evidence="9" type="primary">rnz</name>
    <name evidence="10" type="ORF">LVJ82_12855</name>
</gene>
<evidence type="ECO:0000256" key="2">
    <source>
        <dbReference type="ARBA" id="ARBA00011738"/>
    </source>
</evidence>
<comment type="function">
    <text evidence="9">Zinc phosphodiesterase, which displays some tRNA 3'-processing endonuclease activity. Probably involved in tRNA maturation, by removing a 3'-trailer from precursor tRNA.</text>
</comment>
<dbReference type="PANTHER" id="PTHR46018:SF2">
    <property type="entry name" value="ZINC PHOSPHODIESTERASE ELAC PROTEIN 1"/>
    <property type="match status" value="1"/>
</dbReference>
<evidence type="ECO:0000256" key="1">
    <source>
        <dbReference type="ARBA" id="ARBA00001947"/>
    </source>
</evidence>
<dbReference type="CDD" id="cd07717">
    <property type="entry name" value="RNaseZ_ZiPD-like_MBL-fold"/>
    <property type="match status" value="1"/>
</dbReference>
<keyword evidence="7 9" id="KW-0378">Hydrolase</keyword>
<evidence type="ECO:0000256" key="6">
    <source>
        <dbReference type="ARBA" id="ARBA00022759"/>
    </source>
</evidence>
<dbReference type="Pfam" id="PF23023">
    <property type="entry name" value="Anti-Pycsar_Apyc1"/>
    <property type="match status" value="1"/>
</dbReference>
<dbReference type="HAMAP" id="MF_01818">
    <property type="entry name" value="RNase_Z_BN"/>
    <property type="match status" value="1"/>
</dbReference>
<keyword evidence="8" id="KW-0862">Zinc</keyword>
<proteinExistence type="inferred from homology"/>
<dbReference type="SUPFAM" id="SSF56281">
    <property type="entry name" value="Metallo-hydrolase/oxidoreductase"/>
    <property type="match status" value="1"/>
</dbReference>
<evidence type="ECO:0000256" key="5">
    <source>
        <dbReference type="ARBA" id="ARBA00022723"/>
    </source>
</evidence>
<evidence type="ECO:0000256" key="4">
    <source>
        <dbReference type="ARBA" id="ARBA00022722"/>
    </source>
</evidence>
<accession>A0ABY4DXV8</accession>
<dbReference type="RefSeq" id="WP_058357957.1">
    <property type="nucleotide sequence ID" value="NZ_CABKVG010000010.1"/>
</dbReference>
<evidence type="ECO:0000256" key="7">
    <source>
        <dbReference type="ARBA" id="ARBA00022801"/>
    </source>
</evidence>
<comment type="catalytic activity">
    <reaction evidence="9">
        <text>Endonucleolytic cleavage of RNA, removing extra 3' nucleotides from tRNA precursor, generating 3' termini of tRNAs. A 3'-hydroxy group is left at the tRNA terminus and a 5'-phosphoryl group is left at the trailer molecule.</text>
        <dbReference type="EC" id="3.1.26.11"/>
    </reaction>
</comment>
<dbReference type="EC" id="3.1.26.11" evidence="9"/>
<dbReference type="InterPro" id="IPR036866">
    <property type="entry name" value="RibonucZ/Hydroxyglut_hydro"/>
</dbReference>
<dbReference type="Proteomes" id="UP000832011">
    <property type="component" value="Chromosome"/>
</dbReference>
<dbReference type="InterPro" id="IPR013471">
    <property type="entry name" value="RNase_Z/BN"/>
</dbReference>
<dbReference type="Gene3D" id="3.60.15.10">
    <property type="entry name" value="Ribonuclease Z/Hydroxyacylglutathione hydrolase-like"/>
    <property type="match status" value="1"/>
</dbReference>
<feature type="active site" description="Proton acceptor" evidence="9">
    <location>
        <position position="67"/>
    </location>
</feature>
<comment type="subunit">
    <text evidence="2 9">Homodimer.</text>
</comment>
<evidence type="ECO:0000313" key="10">
    <source>
        <dbReference type="EMBL" id="UOO88358.1"/>
    </source>
</evidence>
<evidence type="ECO:0000313" key="11">
    <source>
        <dbReference type="Proteomes" id="UP000832011"/>
    </source>
</evidence>
<dbReference type="EMBL" id="CP091511">
    <property type="protein sequence ID" value="UOO88358.1"/>
    <property type="molecule type" value="Genomic_DNA"/>
</dbReference>
<organism evidence="10 11">
    <name type="scientific">Vitreoscilla massiliensis</name>
    <dbReference type="NCBI Taxonomy" id="1689272"/>
    <lineage>
        <taxon>Bacteria</taxon>
        <taxon>Pseudomonadati</taxon>
        <taxon>Pseudomonadota</taxon>
        <taxon>Betaproteobacteria</taxon>
        <taxon>Neisseriales</taxon>
        <taxon>Neisseriaceae</taxon>
        <taxon>Vitreoscilla</taxon>
    </lineage>
</organism>
<keyword evidence="6 9" id="KW-0255">Endonuclease</keyword>
<keyword evidence="11" id="KW-1185">Reference proteome</keyword>
<reference evidence="10 11" key="1">
    <citation type="journal article" date="2022" name="Res Sq">
        <title>Evolution of multicellular longitudinally dividing oral cavity symbionts (Neisseriaceae).</title>
        <authorList>
            <person name="Nyongesa S."/>
            <person name="Weber P."/>
            <person name="Bernet E."/>
            <person name="Pullido F."/>
            <person name="Nieckarz M."/>
            <person name="Delaby M."/>
            <person name="Nieves C."/>
            <person name="Viehboeck T."/>
            <person name="Krause N."/>
            <person name="Rivera-Millot A."/>
            <person name="Nakamura A."/>
            <person name="Vischer N."/>
            <person name="VanNieuwenhze M."/>
            <person name="Brun Y."/>
            <person name="Cava F."/>
            <person name="Bulgheresi S."/>
            <person name="Veyrier F."/>
        </authorList>
    </citation>
    <scope>NUCLEOTIDE SEQUENCE [LARGE SCALE GENOMIC DNA]</scope>
    <source>
        <strain evidence="10 11">SN4</strain>
    </source>
</reference>
<evidence type="ECO:0000256" key="8">
    <source>
        <dbReference type="ARBA" id="ARBA00022833"/>
    </source>
</evidence>
<comment type="similarity">
    <text evidence="9">Belongs to the RNase Z family.</text>
</comment>
<comment type="caution">
    <text evidence="9">Lacks conserved residue(s) required for the propagation of feature annotation.</text>
</comment>
<keyword evidence="5" id="KW-0479">Metal-binding</keyword>
<name>A0ABY4DXV8_9NEIS</name>
<sequence>MLDLQFLGTSAGIPTKSRNVTALAVGQTANKPWLLIDCGEATQQQLLHTHWSANTLSAICITHVHGDHCYGLPGMLASAGLNKRTQPLTIIAPLPLWQWLEHTIALTDLFLSFELQFVDVTTLLEERFYVDDFEISAVALSHRVPSYAYKIRHRREVRQLDRDALFAHGLPAGPLWGMLQNGQDVYYEGRNYPASLYLEQHEQRVCALIGGDNDSPSLLQAACDGVQVLVHEATYTQDIADKVGAFPMHSSAKQTAEFAYQAAIPNLVLTHFSARYGDAQALEPLLAEAKRYYHGHVHLAEDFAQYRLLPSGEFQPLTTRDA</sequence>
<dbReference type="PANTHER" id="PTHR46018">
    <property type="entry name" value="ZINC PHOSPHODIESTERASE ELAC PROTEIN 1"/>
    <property type="match status" value="1"/>
</dbReference>
<protein>
    <recommendedName>
        <fullName evidence="9">Ribonuclease Z</fullName>
        <shortName evidence="9">RNase Z</shortName>
        <ecNumber evidence="9">3.1.26.11</ecNumber>
    </recommendedName>
    <alternativeName>
        <fullName evidence="9">tRNA 3 endonuclease</fullName>
    </alternativeName>
    <alternativeName>
        <fullName evidence="9">tRNase Z</fullName>
    </alternativeName>
</protein>
<evidence type="ECO:0000256" key="3">
    <source>
        <dbReference type="ARBA" id="ARBA00022694"/>
    </source>
</evidence>
<evidence type="ECO:0000256" key="9">
    <source>
        <dbReference type="HAMAP-Rule" id="MF_01818"/>
    </source>
</evidence>
<keyword evidence="3 9" id="KW-0819">tRNA processing</keyword>
<keyword evidence="4 9" id="KW-0540">Nuclease</keyword>
<comment type="cofactor">
    <cofactor evidence="1">
        <name>Zn(2+)</name>
        <dbReference type="ChEBI" id="CHEBI:29105"/>
    </cofactor>
</comment>